<accession>A0A518IE09</accession>
<organism evidence="1 2">
    <name type="scientific">Gimesia fumaroli</name>
    <dbReference type="NCBI Taxonomy" id="2527976"/>
    <lineage>
        <taxon>Bacteria</taxon>
        <taxon>Pseudomonadati</taxon>
        <taxon>Planctomycetota</taxon>
        <taxon>Planctomycetia</taxon>
        <taxon>Planctomycetales</taxon>
        <taxon>Planctomycetaceae</taxon>
        <taxon>Gimesia</taxon>
    </lineage>
</organism>
<proteinExistence type="predicted"/>
<dbReference type="OrthoDB" id="127333at2"/>
<dbReference type="InterPro" id="IPR017850">
    <property type="entry name" value="Alkaline_phosphatase_core_sf"/>
</dbReference>
<dbReference type="InterPro" id="IPR010869">
    <property type="entry name" value="DUF1501"/>
</dbReference>
<reference evidence="1 2" key="1">
    <citation type="submission" date="2019-03" db="EMBL/GenBank/DDBJ databases">
        <title>Deep-cultivation of Planctomycetes and their phenomic and genomic characterization uncovers novel biology.</title>
        <authorList>
            <person name="Wiegand S."/>
            <person name="Jogler M."/>
            <person name="Boedeker C."/>
            <person name="Pinto D."/>
            <person name="Vollmers J."/>
            <person name="Rivas-Marin E."/>
            <person name="Kohn T."/>
            <person name="Peeters S.H."/>
            <person name="Heuer A."/>
            <person name="Rast P."/>
            <person name="Oberbeckmann S."/>
            <person name="Bunk B."/>
            <person name="Jeske O."/>
            <person name="Meyerdierks A."/>
            <person name="Storesund J.E."/>
            <person name="Kallscheuer N."/>
            <person name="Luecker S."/>
            <person name="Lage O.M."/>
            <person name="Pohl T."/>
            <person name="Merkel B.J."/>
            <person name="Hornburger P."/>
            <person name="Mueller R.-W."/>
            <person name="Bruemmer F."/>
            <person name="Labrenz M."/>
            <person name="Spormann A.M."/>
            <person name="Op den Camp H."/>
            <person name="Overmann J."/>
            <person name="Amann R."/>
            <person name="Jetten M.S.M."/>
            <person name="Mascher T."/>
            <person name="Medema M.H."/>
            <person name="Devos D.P."/>
            <person name="Kaster A.-K."/>
            <person name="Ovreas L."/>
            <person name="Rohde M."/>
            <person name="Galperin M.Y."/>
            <person name="Jogler C."/>
        </authorList>
    </citation>
    <scope>NUCLEOTIDE SEQUENCE [LARGE SCALE GENOMIC DNA]</scope>
    <source>
        <strain evidence="1 2">Enr17</strain>
    </source>
</reference>
<dbReference type="Proteomes" id="UP000318313">
    <property type="component" value="Chromosome"/>
</dbReference>
<dbReference type="PANTHER" id="PTHR43737:SF1">
    <property type="entry name" value="DUF1501 DOMAIN-CONTAINING PROTEIN"/>
    <property type="match status" value="1"/>
</dbReference>
<keyword evidence="2" id="KW-1185">Reference proteome</keyword>
<protein>
    <recommendedName>
        <fullName evidence="3">DUF1501 domain-containing protein</fullName>
    </recommendedName>
</protein>
<evidence type="ECO:0008006" key="3">
    <source>
        <dbReference type="Google" id="ProtNLM"/>
    </source>
</evidence>
<name>A0A518IE09_9PLAN</name>
<evidence type="ECO:0000313" key="2">
    <source>
        <dbReference type="Proteomes" id="UP000318313"/>
    </source>
</evidence>
<evidence type="ECO:0000313" key="1">
    <source>
        <dbReference type="EMBL" id="QDV51297.1"/>
    </source>
</evidence>
<sequence length="481" mass="53130">MPAYNSTSHPLISRRTALEAGSISLLGLGINHLDALRVQAAAPSKHQTAKSCIFIFLSGGLSQHESFDMKPNASDEIRGEFNPIATKIPGLQISEHLPMLAQRSHLWSLCRSLTHGSNEHSMGHHIILTGRSDIPVGFNPSRPMSTDHPSIAAIAGDVIRSRTNLPPAIVLPDKIVHNSGRVIPGQFAGRMGSNRDPWFIEASPFHSKSYGAFPQYDFDHQRRGGADQRVFQTPHLKLSQGMTQGRMNNRISLLKELGKQRRVLDSAGQVESFDRYRSAAISLLNDDKVHYAMDVTNADDKIQERYGKNSFGWSLLMARRLIQTGVNLVQVNLGNNESWDTHGNMFPHLKDNLMPPTDRAVSALLDDLEDSGQLKDTLVVMCSEFGRTPKISQLARVYDLPGRDHWGAVQSVFLAGGGIKGGRVVGKTDKIGGFPIDQAQKPENFAATIYRALGLPKTTYWHDDVDRPHYIYEGEPIPGLT</sequence>
<dbReference type="EMBL" id="CP037452">
    <property type="protein sequence ID" value="QDV51297.1"/>
    <property type="molecule type" value="Genomic_DNA"/>
</dbReference>
<dbReference type="RefSeq" id="WP_145310431.1">
    <property type="nucleotide sequence ID" value="NZ_CP037452.1"/>
</dbReference>
<gene>
    <name evidence="1" type="ORF">Enr17x_33520</name>
</gene>
<dbReference type="AlphaFoldDB" id="A0A518IE09"/>
<dbReference type="Pfam" id="PF07394">
    <property type="entry name" value="DUF1501"/>
    <property type="match status" value="1"/>
</dbReference>
<dbReference type="PANTHER" id="PTHR43737">
    <property type="entry name" value="BLL7424 PROTEIN"/>
    <property type="match status" value="1"/>
</dbReference>
<dbReference type="KEGG" id="gfm:Enr17x_33520"/>
<dbReference type="SUPFAM" id="SSF53649">
    <property type="entry name" value="Alkaline phosphatase-like"/>
    <property type="match status" value="1"/>
</dbReference>